<protein>
    <recommendedName>
        <fullName evidence="3">GFO/IDH/MocA-like oxidoreductase domain-containing protein</fullName>
    </recommendedName>
</protein>
<evidence type="ECO:0000313" key="5">
    <source>
        <dbReference type="Proteomes" id="UP001498421"/>
    </source>
</evidence>
<reference evidence="4 5" key="1">
    <citation type="journal article" date="2025" name="Microbiol. Resour. Announc.">
        <title>Draft genome sequences for Neonectria magnoliae and Neonectria punicea, canker pathogens of Liriodendron tulipifera and Acer saccharum in West Virginia.</title>
        <authorList>
            <person name="Petronek H.M."/>
            <person name="Kasson M.T."/>
            <person name="Metheny A.M."/>
            <person name="Stauder C.M."/>
            <person name="Lovett B."/>
            <person name="Lynch S.C."/>
            <person name="Garnas J.R."/>
            <person name="Kasson L.R."/>
            <person name="Stajich J.E."/>
        </authorList>
    </citation>
    <scope>NUCLEOTIDE SEQUENCE [LARGE SCALE GENOMIC DNA]</scope>
    <source>
        <strain evidence="4 5">NRRL 64651</strain>
    </source>
</reference>
<sequence>MGPANKDASVMVAFTRRFDESYRDAYLKIKAGAIGRPIIFLSHGVERMDDSPFSHQYLKKSGGIFVDSAIHDIDLALMFLGEDSVPKSVSVVGVSTVFLELAEVGDADNAVAMCEFWDGKIAHFYHSRTSAAEYHNASEIFGTAEKGSKSTSYRLS</sequence>
<feature type="domain" description="GFO/IDH/MocA-like oxidoreductase" evidence="3">
    <location>
        <begin position="28"/>
        <end position="144"/>
    </location>
</feature>
<dbReference type="Gene3D" id="3.30.360.10">
    <property type="entry name" value="Dihydrodipicolinate Reductase, domain 2"/>
    <property type="match status" value="1"/>
</dbReference>
<comment type="caution">
    <text evidence="4">The sequence shown here is derived from an EMBL/GenBank/DDBJ whole genome shotgun (WGS) entry which is preliminary data.</text>
</comment>
<name>A0ABR1HTI9_9HYPO</name>
<dbReference type="Pfam" id="PF22725">
    <property type="entry name" value="GFO_IDH_MocA_C3"/>
    <property type="match status" value="1"/>
</dbReference>
<organism evidence="4 5">
    <name type="scientific">Neonectria magnoliae</name>
    <dbReference type="NCBI Taxonomy" id="2732573"/>
    <lineage>
        <taxon>Eukaryota</taxon>
        <taxon>Fungi</taxon>
        <taxon>Dikarya</taxon>
        <taxon>Ascomycota</taxon>
        <taxon>Pezizomycotina</taxon>
        <taxon>Sordariomycetes</taxon>
        <taxon>Hypocreomycetidae</taxon>
        <taxon>Hypocreales</taxon>
        <taxon>Nectriaceae</taxon>
        <taxon>Neonectria</taxon>
    </lineage>
</organism>
<dbReference type="Gene3D" id="3.40.50.720">
    <property type="entry name" value="NAD(P)-binding Rossmann-like Domain"/>
    <property type="match status" value="1"/>
</dbReference>
<dbReference type="SUPFAM" id="SSF55347">
    <property type="entry name" value="Glyceraldehyde-3-phosphate dehydrogenase-like, C-terminal domain"/>
    <property type="match status" value="1"/>
</dbReference>
<proteinExistence type="inferred from homology"/>
<keyword evidence="5" id="KW-1185">Reference proteome</keyword>
<dbReference type="PANTHER" id="PTHR42840">
    <property type="entry name" value="NAD(P)-BINDING ROSSMANN-FOLD SUPERFAMILY PROTEIN-RELATED"/>
    <property type="match status" value="1"/>
</dbReference>
<gene>
    <name evidence="4" type="ORF">QQZ08_008735</name>
</gene>
<keyword evidence="2" id="KW-0560">Oxidoreductase</keyword>
<accession>A0ABR1HTI9</accession>
<dbReference type="EMBL" id="JAZAVK010000093">
    <property type="protein sequence ID" value="KAK7424129.1"/>
    <property type="molecule type" value="Genomic_DNA"/>
</dbReference>
<comment type="similarity">
    <text evidence="1">Belongs to the Gfo/Idh/MocA family.</text>
</comment>
<dbReference type="InterPro" id="IPR055170">
    <property type="entry name" value="GFO_IDH_MocA-like_dom"/>
</dbReference>
<evidence type="ECO:0000313" key="4">
    <source>
        <dbReference type="EMBL" id="KAK7424129.1"/>
    </source>
</evidence>
<evidence type="ECO:0000256" key="2">
    <source>
        <dbReference type="ARBA" id="ARBA00023002"/>
    </source>
</evidence>
<evidence type="ECO:0000256" key="1">
    <source>
        <dbReference type="ARBA" id="ARBA00010928"/>
    </source>
</evidence>
<dbReference type="Proteomes" id="UP001498421">
    <property type="component" value="Unassembled WGS sequence"/>
</dbReference>
<dbReference type="PANTHER" id="PTHR42840:SF3">
    <property type="entry name" value="BINDING ROSSMANN FOLD OXIDOREDUCTASE, PUTATIVE (AFU_ORTHOLOGUE AFUA_2G10240)-RELATED"/>
    <property type="match status" value="1"/>
</dbReference>
<evidence type="ECO:0000259" key="3">
    <source>
        <dbReference type="Pfam" id="PF22725"/>
    </source>
</evidence>